<feature type="transmembrane region" description="Helical" evidence="1">
    <location>
        <begin position="137"/>
        <end position="155"/>
    </location>
</feature>
<evidence type="ECO:0000313" key="4">
    <source>
        <dbReference type="Proteomes" id="UP001296873"/>
    </source>
</evidence>
<dbReference type="PANTHER" id="PTHR43081:SF1">
    <property type="entry name" value="ADENYLATE CYCLASE, TERMINAL-DIFFERENTIATION SPECIFIC"/>
    <property type="match status" value="1"/>
</dbReference>
<dbReference type="InterPro" id="IPR029787">
    <property type="entry name" value="Nucleotide_cyclase"/>
</dbReference>
<gene>
    <name evidence="3" type="ORF">CKO28_05085</name>
</gene>
<reference evidence="3 4" key="1">
    <citation type="journal article" date="2020" name="Microorganisms">
        <title>Osmotic Adaptation and Compatible Solute Biosynthesis of Phototrophic Bacteria as Revealed from Genome Analyses.</title>
        <authorList>
            <person name="Imhoff J.F."/>
            <person name="Rahn T."/>
            <person name="Kunzel S."/>
            <person name="Keller A."/>
            <person name="Neulinger S.C."/>
        </authorList>
    </citation>
    <scope>NUCLEOTIDE SEQUENCE [LARGE SCALE GENOMIC DNA]</scope>
    <source>
        <strain evidence="3 4">DSM 9895</strain>
    </source>
</reference>
<organism evidence="3 4">
    <name type="scientific">Rhodovibrio sodomensis</name>
    <dbReference type="NCBI Taxonomy" id="1088"/>
    <lineage>
        <taxon>Bacteria</taxon>
        <taxon>Pseudomonadati</taxon>
        <taxon>Pseudomonadota</taxon>
        <taxon>Alphaproteobacteria</taxon>
        <taxon>Rhodospirillales</taxon>
        <taxon>Rhodovibrionaceae</taxon>
        <taxon>Rhodovibrio</taxon>
    </lineage>
</organism>
<sequence>MSPRSTPRRSRLRGFLRYRAGPALVAMLAGLAVILLEFLDPLALDALRAGAFAGFDAFAARSGDWPDPANLPVRPGWGKVFELSLSLVAATGLAIAMPYMGAAAISVVGPAMIAGYVAASAYVYMNIGLQIDPAMPAASLLATYLVGLIALLWIVPDRSRAAMRNYMDPRVAEELATNAGNPTLVGETRDLTAMFCDLRGFTGLSEKRDPAELVRLMSEIFDPLAKIIQDHGGTVDKFLGDGLMAFWGAPRHQPDHADLACGAALAIRKWLKRETQERQEAGDWPDVRIGIAVNSGQAYVGSIGGPARRHYTVLGDDINVASRIQEHCRMLSADILIGARTRELIGARYAALWVGDYDLRGRRQQISLYTLAGRHADAFNTLLEAHATLMQALQSSRMEVARAFAAQTRLLAPAVLHPLYAALLEQRGEEPPARPIAWRVRDAIASIEAGHGQDAA</sequence>
<dbReference type="SMART" id="SM00044">
    <property type="entry name" value="CYCc"/>
    <property type="match status" value="1"/>
</dbReference>
<dbReference type="PANTHER" id="PTHR43081">
    <property type="entry name" value="ADENYLATE CYCLASE, TERMINAL-DIFFERENTIATION SPECIFIC-RELATED"/>
    <property type="match status" value="1"/>
</dbReference>
<dbReference type="InterPro" id="IPR050697">
    <property type="entry name" value="Adenylyl/Guanylyl_Cyclase_3/4"/>
</dbReference>
<dbReference type="SUPFAM" id="SSF55073">
    <property type="entry name" value="Nucleotide cyclase"/>
    <property type="match status" value="1"/>
</dbReference>
<dbReference type="Gene3D" id="3.30.70.1230">
    <property type="entry name" value="Nucleotide cyclase"/>
    <property type="match status" value="1"/>
</dbReference>
<evidence type="ECO:0000256" key="1">
    <source>
        <dbReference type="SAM" id="Phobius"/>
    </source>
</evidence>
<dbReference type="EMBL" id="NRRL01000006">
    <property type="protein sequence ID" value="MBK1667403.1"/>
    <property type="molecule type" value="Genomic_DNA"/>
</dbReference>
<feature type="transmembrane region" description="Helical" evidence="1">
    <location>
        <begin position="103"/>
        <end position="125"/>
    </location>
</feature>
<keyword evidence="1" id="KW-1133">Transmembrane helix</keyword>
<dbReference type="InterPro" id="IPR001054">
    <property type="entry name" value="A/G_cyclase"/>
</dbReference>
<keyword evidence="1" id="KW-0472">Membrane</keyword>
<comment type="caution">
    <text evidence="3">The sequence shown here is derived from an EMBL/GenBank/DDBJ whole genome shotgun (WGS) entry which is preliminary data.</text>
</comment>
<dbReference type="PROSITE" id="PS50125">
    <property type="entry name" value="GUANYLATE_CYCLASE_2"/>
    <property type="match status" value="1"/>
</dbReference>
<dbReference type="Proteomes" id="UP001296873">
    <property type="component" value="Unassembled WGS sequence"/>
</dbReference>
<evidence type="ECO:0000313" key="3">
    <source>
        <dbReference type="EMBL" id="MBK1667403.1"/>
    </source>
</evidence>
<dbReference type="Pfam" id="PF00211">
    <property type="entry name" value="Guanylate_cyc"/>
    <property type="match status" value="1"/>
</dbReference>
<evidence type="ECO:0000259" key="2">
    <source>
        <dbReference type="PROSITE" id="PS50125"/>
    </source>
</evidence>
<feature type="domain" description="Guanylate cyclase" evidence="2">
    <location>
        <begin position="192"/>
        <end position="325"/>
    </location>
</feature>
<proteinExistence type="predicted"/>
<keyword evidence="1" id="KW-0812">Transmembrane</keyword>
<keyword evidence="4" id="KW-1185">Reference proteome</keyword>
<feature type="transmembrane region" description="Helical" evidence="1">
    <location>
        <begin position="20"/>
        <end position="39"/>
    </location>
</feature>
<protein>
    <recommendedName>
        <fullName evidence="2">Guanylate cyclase domain-containing protein</fullName>
    </recommendedName>
</protein>
<accession>A0ABS1DCD7</accession>
<name>A0ABS1DCD7_9PROT</name>
<dbReference type="CDD" id="cd07302">
    <property type="entry name" value="CHD"/>
    <property type="match status" value="1"/>
</dbReference>